<evidence type="ECO:0000259" key="8">
    <source>
        <dbReference type="PROSITE" id="PS51790"/>
    </source>
</evidence>
<evidence type="ECO:0000256" key="4">
    <source>
        <dbReference type="ARBA" id="ARBA00022723"/>
    </source>
</evidence>
<evidence type="ECO:0000256" key="5">
    <source>
        <dbReference type="ARBA" id="ARBA00022833"/>
    </source>
</evidence>
<dbReference type="EMBL" id="CP042467">
    <property type="protein sequence ID" value="QED26645.1"/>
    <property type="molecule type" value="Genomic_DNA"/>
</dbReference>
<keyword evidence="4" id="KW-0479">Metal-binding</keyword>
<reference evidence="9 10" key="1">
    <citation type="submission" date="2019-08" db="EMBL/GenBank/DDBJ databases">
        <authorList>
            <person name="Liang Q."/>
        </authorList>
    </citation>
    <scope>NUCLEOTIDE SEQUENCE [LARGE SCALE GENOMIC DNA]</scope>
    <source>
        <strain evidence="9 10">V1718</strain>
    </source>
</reference>
<dbReference type="GO" id="GO:0046872">
    <property type="term" value="F:metal ion binding"/>
    <property type="evidence" value="ECO:0007669"/>
    <property type="project" value="UniProtKB-KW"/>
</dbReference>
<comment type="similarity">
    <text evidence="2">Belongs to the MsrB Met sulfoxide reductase family.</text>
</comment>
<comment type="catalytic activity">
    <reaction evidence="7">
        <text>L-methionyl-[protein] + [thioredoxin]-disulfide + H2O = L-methionyl-(R)-S-oxide-[protein] + [thioredoxin]-dithiol</text>
        <dbReference type="Rhea" id="RHEA:24164"/>
        <dbReference type="Rhea" id="RHEA-COMP:10698"/>
        <dbReference type="Rhea" id="RHEA-COMP:10700"/>
        <dbReference type="Rhea" id="RHEA-COMP:12313"/>
        <dbReference type="Rhea" id="RHEA-COMP:12314"/>
        <dbReference type="ChEBI" id="CHEBI:15377"/>
        <dbReference type="ChEBI" id="CHEBI:16044"/>
        <dbReference type="ChEBI" id="CHEBI:29950"/>
        <dbReference type="ChEBI" id="CHEBI:45764"/>
        <dbReference type="ChEBI" id="CHEBI:50058"/>
        <dbReference type="EC" id="1.8.4.12"/>
    </reaction>
</comment>
<evidence type="ECO:0000256" key="2">
    <source>
        <dbReference type="ARBA" id="ARBA00007174"/>
    </source>
</evidence>
<accession>A0A5B8XM03</accession>
<dbReference type="InterPro" id="IPR028427">
    <property type="entry name" value="Met_Sox_Rdtase_MsrB"/>
</dbReference>
<sequence>MRAIIFAVALTFGCNNQAPEKLSEQPDSEVRTVKSKTRKQLNQTPTEHLQTLKSRPIPELGSKTTLSDEDFQTLLTDEEFKILRKQGTERAFSGEYNDHKEAGTYHCRACNAPLYTSETKFDSRTGWPSFWDAIEGRVETRPDNSYGMTRTEIVCAHCDSHLGHVFDDGPEPTGLRHCANSLSLVFHPETP</sequence>
<keyword evidence="5" id="KW-0862">Zinc</keyword>
<dbReference type="AlphaFoldDB" id="A0A5B8XM03"/>
<evidence type="ECO:0000256" key="1">
    <source>
        <dbReference type="ARBA" id="ARBA00001947"/>
    </source>
</evidence>
<dbReference type="Pfam" id="PF01641">
    <property type="entry name" value="SelR"/>
    <property type="match status" value="1"/>
</dbReference>
<evidence type="ECO:0000313" key="10">
    <source>
        <dbReference type="Proteomes" id="UP000321595"/>
    </source>
</evidence>
<dbReference type="PANTHER" id="PTHR10173">
    <property type="entry name" value="METHIONINE SULFOXIDE REDUCTASE"/>
    <property type="match status" value="1"/>
</dbReference>
<dbReference type="Proteomes" id="UP000321595">
    <property type="component" value="Chromosome"/>
</dbReference>
<dbReference type="FunFam" id="2.170.150.20:FF:000001">
    <property type="entry name" value="Peptide methionine sulfoxide reductase MsrB"/>
    <property type="match status" value="1"/>
</dbReference>
<evidence type="ECO:0000256" key="6">
    <source>
        <dbReference type="ARBA" id="ARBA00023002"/>
    </source>
</evidence>
<dbReference type="InterPro" id="IPR002579">
    <property type="entry name" value="Met_Sox_Rdtase_MsrB_dom"/>
</dbReference>
<gene>
    <name evidence="9" type="primary">msrB</name>
    <name evidence="9" type="ORF">FRD01_05165</name>
</gene>
<protein>
    <recommendedName>
        <fullName evidence="3">peptide-methionine (R)-S-oxide reductase</fullName>
        <ecNumber evidence="3">1.8.4.12</ecNumber>
    </recommendedName>
</protein>
<dbReference type="GO" id="GO:0030091">
    <property type="term" value="P:protein repair"/>
    <property type="evidence" value="ECO:0007669"/>
    <property type="project" value="InterPro"/>
</dbReference>
<dbReference type="OrthoDB" id="4174719at2"/>
<dbReference type="GO" id="GO:0005737">
    <property type="term" value="C:cytoplasm"/>
    <property type="evidence" value="ECO:0007669"/>
    <property type="project" value="TreeGrafter"/>
</dbReference>
<name>A0A5B8XM03_9DELT</name>
<evidence type="ECO:0000256" key="3">
    <source>
        <dbReference type="ARBA" id="ARBA00012499"/>
    </source>
</evidence>
<feature type="domain" description="MsrB" evidence="8">
    <location>
        <begin position="68"/>
        <end position="189"/>
    </location>
</feature>
<dbReference type="KEGG" id="bbae:FRD01_05165"/>
<dbReference type="EC" id="1.8.4.12" evidence="3"/>
<keyword evidence="10" id="KW-1185">Reference proteome</keyword>
<evidence type="ECO:0000313" key="9">
    <source>
        <dbReference type="EMBL" id="QED26645.1"/>
    </source>
</evidence>
<dbReference type="InterPro" id="IPR011057">
    <property type="entry name" value="Mss4-like_sf"/>
</dbReference>
<dbReference type="PANTHER" id="PTHR10173:SF52">
    <property type="entry name" value="METHIONINE-R-SULFOXIDE REDUCTASE B1"/>
    <property type="match status" value="1"/>
</dbReference>
<organism evidence="9 10">
    <name type="scientific">Microvenator marinus</name>
    <dbReference type="NCBI Taxonomy" id="2600177"/>
    <lineage>
        <taxon>Bacteria</taxon>
        <taxon>Deltaproteobacteria</taxon>
        <taxon>Bradymonadales</taxon>
        <taxon>Microvenatoraceae</taxon>
        <taxon>Microvenator</taxon>
    </lineage>
</organism>
<comment type="cofactor">
    <cofactor evidence="1">
        <name>Zn(2+)</name>
        <dbReference type="ChEBI" id="CHEBI:29105"/>
    </cofactor>
</comment>
<dbReference type="Gene3D" id="2.170.150.20">
    <property type="entry name" value="Peptide methionine sulfoxide reductase"/>
    <property type="match status" value="1"/>
</dbReference>
<dbReference type="SUPFAM" id="SSF51316">
    <property type="entry name" value="Mss4-like"/>
    <property type="match status" value="1"/>
</dbReference>
<proteinExistence type="inferred from homology"/>
<dbReference type="GO" id="GO:0033743">
    <property type="term" value="F:peptide-methionine (R)-S-oxide reductase activity"/>
    <property type="evidence" value="ECO:0007669"/>
    <property type="project" value="UniProtKB-EC"/>
</dbReference>
<dbReference type="NCBIfam" id="TIGR00357">
    <property type="entry name" value="peptide-methionine (R)-S-oxide reductase MsrB"/>
    <property type="match status" value="1"/>
</dbReference>
<dbReference type="PROSITE" id="PS51790">
    <property type="entry name" value="MSRB"/>
    <property type="match status" value="1"/>
</dbReference>
<dbReference type="GO" id="GO:0006979">
    <property type="term" value="P:response to oxidative stress"/>
    <property type="evidence" value="ECO:0007669"/>
    <property type="project" value="InterPro"/>
</dbReference>
<evidence type="ECO:0000256" key="7">
    <source>
        <dbReference type="ARBA" id="ARBA00048488"/>
    </source>
</evidence>
<keyword evidence="6 9" id="KW-0560">Oxidoreductase</keyword>